<keyword evidence="2" id="KW-1185">Reference proteome</keyword>
<accession>R7RSF9</accession>
<evidence type="ECO:0000313" key="2">
    <source>
        <dbReference type="Proteomes" id="UP000014923"/>
    </source>
</evidence>
<evidence type="ECO:0000313" key="1">
    <source>
        <dbReference type="EMBL" id="CDF59117.1"/>
    </source>
</evidence>
<dbReference type="Proteomes" id="UP000014923">
    <property type="component" value="Unassembled WGS sequence"/>
</dbReference>
<name>R7RSF9_9CLOT</name>
<dbReference type="EMBL" id="CAVN010000127">
    <property type="protein sequence ID" value="CDF59117.1"/>
    <property type="molecule type" value="Genomic_DNA"/>
</dbReference>
<gene>
    <name evidence="1" type="ORF">TCEL_02185</name>
</gene>
<protein>
    <submittedName>
        <fullName evidence="1">Uncharacterized protein</fullName>
    </submittedName>
</protein>
<reference evidence="1" key="1">
    <citation type="submission" date="2013-03" db="EMBL/GenBank/DDBJ databases">
        <title>Draft genome sequence of the hydrogen-ethanol-producing anaerobic alkalithermophilic Caloramator celere.</title>
        <authorList>
            <person name="Ciranna A."/>
            <person name="Larjo A."/>
            <person name="Kivisto A."/>
            <person name="Santala V."/>
            <person name="Roos C."/>
            <person name="Karp M."/>
        </authorList>
    </citation>
    <scope>NUCLEOTIDE SEQUENCE [LARGE SCALE GENOMIC DNA]</scope>
    <source>
        <strain evidence="1">DSM 8682</strain>
    </source>
</reference>
<sequence length="63" mass="7079">MYGTEEVLVGSALVKNDLNETIARATLDAINRVIQKITYLKLNILVKKADLIYILSLAEKCDR</sequence>
<dbReference type="AlphaFoldDB" id="R7RSF9"/>
<organism evidence="1 2">
    <name type="scientific">Thermobrachium celere DSM 8682</name>
    <dbReference type="NCBI Taxonomy" id="941824"/>
    <lineage>
        <taxon>Bacteria</taxon>
        <taxon>Bacillati</taxon>
        <taxon>Bacillota</taxon>
        <taxon>Clostridia</taxon>
        <taxon>Eubacteriales</taxon>
        <taxon>Clostridiaceae</taxon>
        <taxon>Thermobrachium</taxon>
    </lineage>
</organism>
<comment type="caution">
    <text evidence="1">The sequence shown here is derived from an EMBL/GenBank/DDBJ whole genome shotgun (WGS) entry which is preliminary data.</text>
</comment>
<proteinExistence type="predicted"/>
<dbReference type="HOGENOM" id="CLU_2884460_0_0_9"/>